<dbReference type="AlphaFoldDB" id="A0A2H0W052"/>
<protein>
    <submittedName>
        <fullName evidence="1">Uncharacterized protein</fullName>
    </submittedName>
</protein>
<proteinExistence type="predicted"/>
<comment type="caution">
    <text evidence="1">The sequence shown here is derived from an EMBL/GenBank/DDBJ whole genome shotgun (WGS) entry which is preliminary data.</text>
</comment>
<organism evidence="1 2">
    <name type="scientific">Candidatus Buchananbacteria bacterium CG10_big_fil_rev_8_21_14_0_10_42_9</name>
    <dbReference type="NCBI Taxonomy" id="1974526"/>
    <lineage>
        <taxon>Bacteria</taxon>
        <taxon>Candidatus Buchananiibacteriota</taxon>
    </lineage>
</organism>
<dbReference type="EMBL" id="PEZZ01000038">
    <property type="protein sequence ID" value="PIS04724.1"/>
    <property type="molecule type" value="Genomic_DNA"/>
</dbReference>
<accession>A0A2H0W052</accession>
<sequence length="94" mass="9885">MVTLVVSLQDGGPPAKQETLEGVEIVGWGGYPFILLAGDDAHPGILWAEIIGVNTVGDNSLELVLKPDHELTHFAKANAGWFISNPEPALALAA</sequence>
<evidence type="ECO:0000313" key="1">
    <source>
        <dbReference type="EMBL" id="PIS04724.1"/>
    </source>
</evidence>
<gene>
    <name evidence="1" type="ORF">COT81_04875</name>
</gene>
<evidence type="ECO:0000313" key="2">
    <source>
        <dbReference type="Proteomes" id="UP000230935"/>
    </source>
</evidence>
<reference evidence="2" key="1">
    <citation type="submission" date="2017-09" db="EMBL/GenBank/DDBJ databases">
        <title>Depth-based differentiation of microbial function through sediment-hosted aquifers and enrichment of novel symbionts in the deep terrestrial subsurface.</title>
        <authorList>
            <person name="Probst A.J."/>
            <person name="Ladd B."/>
            <person name="Jarett J.K."/>
            <person name="Geller-Mcgrath D.E."/>
            <person name="Sieber C.M.K."/>
            <person name="Emerson J.B."/>
            <person name="Anantharaman K."/>
            <person name="Thomas B.C."/>
            <person name="Malmstrom R."/>
            <person name="Stieglmeier M."/>
            <person name="Klingl A."/>
            <person name="Woyke T."/>
            <person name="Ryan C.M."/>
            <person name="Banfield J.F."/>
        </authorList>
    </citation>
    <scope>NUCLEOTIDE SEQUENCE [LARGE SCALE GENOMIC DNA]</scope>
</reference>
<dbReference type="Proteomes" id="UP000230935">
    <property type="component" value="Unassembled WGS sequence"/>
</dbReference>
<name>A0A2H0W052_9BACT</name>